<proteinExistence type="predicted"/>
<protein>
    <submittedName>
        <fullName evidence="2">Uncharacterized protein</fullName>
    </submittedName>
</protein>
<name>A0ABU2E4A4_9BURK</name>
<sequence length="280" mass="31204">MSGSTKHGNGDSVASQGKSKAGRDRRSILSVMRSRAYIYELIRRRGVPSVNALKEIIYDPENRKSADPPSVPDLDKHMRGERTVSDQMLNLASQIPIQATARRVFEIGPEEDQGNVPLWAIFEDRFEEFDDIIESGLRLSTLGSDLELSRADRVARLFLPADQWHWLRTTSGVAAGPNLAQQAYDAGYFIADVRRLAAAIAFWRLCLRGADEWGPVETLLDWLITGPYAEVLANLGISEEMRDLLRMVAEDHHIQQGNVAAAARALTRFGTNGKRADRFG</sequence>
<accession>A0ABU2E4A4</accession>
<reference evidence="2 3" key="1">
    <citation type="submission" date="2019-06" db="EMBL/GenBank/DDBJ databases">
        <title>Evolution of Burkholderia multivorans in the lungs of Cystic Fibrosis patients.</title>
        <authorList>
            <person name="Moreira L.M."/>
        </authorList>
    </citation>
    <scope>NUCLEOTIDE SEQUENCE [LARGE SCALE GENOMIC DNA]</scope>
    <source>
        <strain evidence="2 3">VC13239</strain>
    </source>
</reference>
<dbReference type="EMBL" id="VJSY01000021">
    <property type="protein sequence ID" value="MDR8754693.1"/>
    <property type="molecule type" value="Genomic_DNA"/>
</dbReference>
<gene>
    <name evidence="2" type="ORF">FEQ00_03116</name>
</gene>
<comment type="caution">
    <text evidence="2">The sequence shown here is derived from an EMBL/GenBank/DDBJ whole genome shotgun (WGS) entry which is preliminary data.</text>
</comment>
<evidence type="ECO:0000256" key="1">
    <source>
        <dbReference type="SAM" id="MobiDB-lite"/>
    </source>
</evidence>
<keyword evidence="3" id="KW-1185">Reference proteome</keyword>
<evidence type="ECO:0000313" key="2">
    <source>
        <dbReference type="EMBL" id="MDR8754693.1"/>
    </source>
</evidence>
<feature type="compositionally biased region" description="Polar residues" evidence="1">
    <location>
        <begin position="1"/>
        <end position="18"/>
    </location>
</feature>
<organism evidence="2 3">
    <name type="scientific">Burkholderia pseudomultivorans</name>
    <dbReference type="NCBI Taxonomy" id="1207504"/>
    <lineage>
        <taxon>Bacteria</taxon>
        <taxon>Pseudomonadati</taxon>
        <taxon>Pseudomonadota</taxon>
        <taxon>Betaproteobacteria</taxon>
        <taxon>Burkholderiales</taxon>
        <taxon>Burkholderiaceae</taxon>
        <taxon>Burkholderia</taxon>
        <taxon>Burkholderia cepacia complex</taxon>
    </lineage>
</organism>
<dbReference type="Proteomes" id="UP001248067">
    <property type="component" value="Unassembled WGS sequence"/>
</dbReference>
<feature type="region of interest" description="Disordered" evidence="1">
    <location>
        <begin position="1"/>
        <end position="26"/>
    </location>
</feature>
<evidence type="ECO:0000313" key="3">
    <source>
        <dbReference type="Proteomes" id="UP001248067"/>
    </source>
</evidence>